<dbReference type="InterPro" id="IPR001387">
    <property type="entry name" value="Cro/C1-type_HTH"/>
</dbReference>
<dbReference type="Gene3D" id="1.10.260.40">
    <property type="entry name" value="lambda repressor-like DNA-binding domains"/>
    <property type="match status" value="1"/>
</dbReference>
<dbReference type="InterPro" id="IPR010982">
    <property type="entry name" value="Lambda_DNA-bd_dom_sf"/>
</dbReference>
<keyword evidence="1" id="KW-0238">DNA-binding</keyword>
<dbReference type="Pfam" id="PF01381">
    <property type="entry name" value="HTH_3"/>
    <property type="match status" value="1"/>
</dbReference>
<dbReference type="SUPFAM" id="SSF47413">
    <property type="entry name" value="lambda repressor-like DNA-binding domains"/>
    <property type="match status" value="1"/>
</dbReference>
<dbReference type="GO" id="GO:0003700">
    <property type="term" value="F:DNA-binding transcription factor activity"/>
    <property type="evidence" value="ECO:0007669"/>
    <property type="project" value="TreeGrafter"/>
</dbReference>
<dbReference type="GO" id="GO:0005829">
    <property type="term" value="C:cytosol"/>
    <property type="evidence" value="ECO:0007669"/>
    <property type="project" value="TreeGrafter"/>
</dbReference>
<evidence type="ECO:0000256" key="2">
    <source>
        <dbReference type="SAM" id="MobiDB-lite"/>
    </source>
</evidence>
<dbReference type="EMBL" id="JABFJV010000080">
    <property type="protein sequence ID" value="NOK34715.1"/>
    <property type="molecule type" value="Genomic_DNA"/>
</dbReference>
<dbReference type="PANTHER" id="PTHR46797">
    <property type="entry name" value="HTH-TYPE TRANSCRIPTIONAL REGULATOR"/>
    <property type="match status" value="1"/>
</dbReference>
<keyword evidence="5" id="KW-1185">Reference proteome</keyword>
<evidence type="ECO:0000313" key="4">
    <source>
        <dbReference type="EMBL" id="NOK34715.1"/>
    </source>
</evidence>
<dbReference type="AlphaFoldDB" id="A0A3A8I7U6"/>
<dbReference type="PROSITE" id="PS50943">
    <property type="entry name" value="HTH_CROC1"/>
    <property type="match status" value="1"/>
</dbReference>
<evidence type="ECO:0000313" key="5">
    <source>
        <dbReference type="Proteomes" id="UP000563426"/>
    </source>
</evidence>
<sequence length="121" mass="13368">MNEELGITIGMAARAAREHLGLTQAEVAERIGLVHPVYSRLERGKMLPSVPSLYRLCQELRVSPETMLGLTPTGDVRKGSKKQPPREGDDAPDLRRLLHLARKLDAEKLDALLHVASVLAR</sequence>
<protein>
    <submittedName>
        <fullName evidence="4">Helix-turn-helix domain-containing protein</fullName>
    </submittedName>
</protein>
<feature type="region of interest" description="Disordered" evidence="2">
    <location>
        <begin position="67"/>
        <end position="93"/>
    </location>
</feature>
<dbReference type="RefSeq" id="WP_120525224.1">
    <property type="nucleotide sequence ID" value="NZ_JABFJV010000080.1"/>
</dbReference>
<dbReference type="CDD" id="cd00093">
    <property type="entry name" value="HTH_XRE"/>
    <property type="match status" value="1"/>
</dbReference>
<name>A0A3A8I7U6_9BACT</name>
<dbReference type="Proteomes" id="UP000563426">
    <property type="component" value="Unassembled WGS sequence"/>
</dbReference>
<accession>A0A3A8I7U6</accession>
<feature type="compositionally biased region" description="Basic and acidic residues" evidence="2">
    <location>
        <begin position="84"/>
        <end position="93"/>
    </location>
</feature>
<dbReference type="GO" id="GO:0003677">
    <property type="term" value="F:DNA binding"/>
    <property type="evidence" value="ECO:0007669"/>
    <property type="project" value="UniProtKB-KW"/>
</dbReference>
<evidence type="ECO:0000259" key="3">
    <source>
        <dbReference type="PROSITE" id="PS50943"/>
    </source>
</evidence>
<comment type="caution">
    <text evidence="4">The sequence shown here is derived from an EMBL/GenBank/DDBJ whole genome shotgun (WGS) entry which is preliminary data.</text>
</comment>
<evidence type="ECO:0000256" key="1">
    <source>
        <dbReference type="ARBA" id="ARBA00023125"/>
    </source>
</evidence>
<organism evidence="4 5">
    <name type="scientific">Corallococcus exercitus</name>
    <dbReference type="NCBI Taxonomy" id="2316736"/>
    <lineage>
        <taxon>Bacteria</taxon>
        <taxon>Pseudomonadati</taxon>
        <taxon>Myxococcota</taxon>
        <taxon>Myxococcia</taxon>
        <taxon>Myxococcales</taxon>
        <taxon>Cystobacterineae</taxon>
        <taxon>Myxococcaceae</taxon>
        <taxon>Corallococcus</taxon>
    </lineage>
</organism>
<reference evidence="4 5" key="1">
    <citation type="submission" date="2020-05" db="EMBL/GenBank/DDBJ databases">
        <authorList>
            <person name="Whitworth D."/>
        </authorList>
    </citation>
    <scope>NUCLEOTIDE SEQUENCE [LARGE SCALE GENOMIC DNA]</scope>
    <source>
        <strain evidence="4 5">AB043B</strain>
    </source>
</reference>
<dbReference type="InterPro" id="IPR050807">
    <property type="entry name" value="TransReg_Diox_bact_type"/>
</dbReference>
<feature type="domain" description="HTH cro/C1-type" evidence="3">
    <location>
        <begin position="14"/>
        <end position="67"/>
    </location>
</feature>
<proteinExistence type="predicted"/>
<gene>
    <name evidence="4" type="ORF">HMI49_16065</name>
</gene>
<dbReference type="SMART" id="SM00530">
    <property type="entry name" value="HTH_XRE"/>
    <property type="match status" value="1"/>
</dbReference>
<dbReference type="PANTHER" id="PTHR46797:SF1">
    <property type="entry name" value="METHYLPHOSPHONATE SYNTHASE"/>
    <property type="match status" value="1"/>
</dbReference>
<dbReference type="OrthoDB" id="5513395at2"/>